<reference evidence="1 2" key="1">
    <citation type="submission" date="2009-07" db="EMBL/GenBank/DDBJ databases">
        <authorList>
            <person name="Madupu R."/>
            <person name="Sebastian Y."/>
            <person name="Durkin A.S."/>
            <person name="Torralba M."/>
            <person name="Methe B."/>
            <person name="Sutton G.G."/>
            <person name="Strausberg R.L."/>
            <person name="Nelson K.E."/>
        </authorList>
    </citation>
    <scope>NUCLEOTIDE SEQUENCE [LARGE SCALE GENOMIC DNA]</scope>
    <source>
        <strain evidence="1 2">RM3277</strain>
    </source>
</reference>
<name>C6RD77_9BACT</name>
<protein>
    <submittedName>
        <fullName evidence="1">Uncharacterized protein</fullName>
    </submittedName>
</protein>
<dbReference type="OrthoDB" id="9852865at2"/>
<dbReference type="STRING" id="553219.CAMSH0001_1793"/>
<accession>C6RD77</accession>
<dbReference type="AlphaFoldDB" id="C6RD77"/>
<proteinExistence type="predicted"/>
<organism evidence="1 2">
    <name type="scientific">Campylobacter showae RM3277</name>
    <dbReference type="NCBI Taxonomy" id="553219"/>
    <lineage>
        <taxon>Bacteria</taxon>
        <taxon>Pseudomonadati</taxon>
        <taxon>Campylobacterota</taxon>
        <taxon>Epsilonproteobacteria</taxon>
        <taxon>Campylobacterales</taxon>
        <taxon>Campylobacteraceae</taxon>
        <taxon>Campylobacter</taxon>
    </lineage>
</organism>
<evidence type="ECO:0000313" key="2">
    <source>
        <dbReference type="Proteomes" id="UP000003107"/>
    </source>
</evidence>
<dbReference type="Proteomes" id="UP000003107">
    <property type="component" value="Unassembled WGS sequence"/>
</dbReference>
<evidence type="ECO:0000313" key="1">
    <source>
        <dbReference type="EMBL" id="EET80644.1"/>
    </source>
</evidence>
<dbReference type="EMBL" id="ACVQ01000005">
    <property type="protein sequence ID" value="EET80644.1"/>
    <property type="molecule type" value="Genomic_DNA"/>
</dbReference>
<keyword evidence="2" id="KW-1185">Reference proteome</keyword>
<gene>
    <name evidence="1" type="ORF">CAMSH0001_1793</name>
</gene>
<dbReference type="GeneID" id="60990658"/>
<dbReference type="RefSeq" id="WP_002946686.1">
    <property type="nucleotide sequence ID" value="NZ_ACVQ01000005.1"/>
</dbReference>
<comment type="caution">
    <text evidence="1">The sequence shown here is derived from an EMBL/GenBank/DDBJ whole genome shotgun (WGS) entry which is preliminary data.</text>
</comment>
<sequence length="86" mass="9566">MQTTTTFHIEIPSDRSDLIAIATTLSNEVKKLIAADKLKSKKSVPSLEIMRFAGIVKGKAGQNLDDIKELKIADKKYMKKRYGIDG</sequence>